<name>A0A2S0KNX5_9FIRM</name>
<dbReference type="Gene3D" id="3.40.190.10">
    <property type="entry name" value="Periplasmic binding protein-like II"/>
    <property type="match status" value="1"/>
</dbReference>
<dbReference type="PROSITE" id="PS51257">
    <property type="entry name" value="PROKAR_LIPOPROTEIN"/>
    <property type="match status" value="1"/>
</dbReference>
<dbReference type="OrthoDB" id="2636783at2"/>
<dbReference type="RefSeq" id="WP_106012692.1">
    <property type="nucleotide sequence ID" value="NZ_CP027226.1"/>
</dbReference>
<dbReference type="InterPro" id="IPR006059">
    <property type="entry name" value="SBP"/>
</dbReference>
<dbReference type="Pfam" id="PF12010">
    <property type="entry name" value="DUF3502"/>
    <property type="match status" value="1"/>
</dbReference>
<evidence type="ECO:0000313" key="3">
    <source>
        <dbReference type="EMBL" id="AVM42741.1"/>
    </source>
</evidence>
<evidence type="ECO:0000256" key="1">
    <source>
        <dbReference type="SAM" id="SignalP"/>
    </source>
</evidence>
<dbReference type="SUPFAM" id="SSF53850">
    <property type="entry name" value="Periplasmic binding protein-like II"/>
    <property type="match status" value="1"/>
</dbReference>
<organism evidence="3 4">
    <name type="scientific">Fastidiosipila sanguinis</name>
    <dbReference type="NCBI Taxonomy" id="236753"/>
    <lineage>
        <taxon>Bacteria</taxon>
        <taxon>Bacillati</taxon>
        <taxon>Bacillota</taxon>
        <taxon>Clostridia</taxon>
        <taxon>Eubacteriales</taxon>
        <taxon>Oscillospiraceae</taxon>
        <taxon>Fastidiosipila</taxon>
    </lineage>
</organism>
<gene>
    <name evidence="3" type="ORF">C5Q98_05730</name>
</gene>
<dbReference type="InterPro" id="IPR022627">
    <property type="entry name" value="DUF3502"/>
</dbReference>
<accession>A0A2S0KNX5</accession>
<feature type="chain" id="PRO_5039405440" description="DUF3502 domain-containing protein" evidence="1">
    <location>
        <begin position="23"/>
        <end position="508"/>
    </location>
</feature>
<feature type="domain" description="DUF3502" evidence="2">
    <location>
        <begin position="437"/>
        <end position="505"/>
    </location>
</feature>
<evidence type="ECO:0000313" key="4">
    <source>
        <dbReference type="Proteomes" id="UP000237947"/>
    </source>
</evidence>
<dbReference type="AlphaFoldDB" id="A0A2S0KNX5"/>
<reference evidence="4" key="1">
    <citation type="submission" date="2018-02" db="EMBL/GenBank/DDBJ databases">
        <authorList>
            <person name="Holder M.E."/>
            <person name="Ajami N.J."/>
            <person name="Petrosino J.F."/>
        </authorList>
    </citation>
    <scope>NUCLEOTIDE SEQUENCE [LARGE SCALE GENOMIC DNA]</scope>
    <source>
        <strain evidence="4">CCUG 47711</strain>
    </source>
</reference>
<dbReference type="EMBL" id="CP027226">
    <property type="protein sequence ID" value="AVM42741.1"/>
    <property type="molecule type" value="Genomic_DNA"/>
</dbReference>
<evidence type="ECO:0000259" key="2">
    <source>
        <dbReference type="Pfam" id="PF12010"/>
    </source>
</evidence>
<dbReference type="KEGG" id="fsa:C5Q98_05730"/>
<dbReference type="Pfam" id="PF01547">
    <property type="entry name" value="SBP_bac_1"/>
    <property type="match status" value="1"/>
</dbReference>
<keyword evidence="1" id="KW-0732">Signal</keyword>
<dbReference type="Proteomes" id="UP000237947">
    <property type="component" value="Chromosome"/>
</dbReference>
<proteinExistence type="predicted"/>
<sequence>MRNLKKILSASLALVLAVSLVACNKADDKGSQEINKSNDEVQVDPAKLDFEAENLPNYDGKGVTLSYYTVGTAPEDLKKVQDKINEYLKEKMNISVEITYMSWSDYGSNMNTIINGGEKYDIAFGSPITGVNRFIHHGLFADVSKLLPATPNLEALIPKDVWQGVTLGNGAIFGVPAYKDSSATQYWVWDEEMVNKYNIDYKNIISLDDMTPVLELLKKENPQMYPMYLNKSGINSLNFEYEPLAGGIGVLFGTTKAVNIYAEEQVQNKFRTLAKWHELGYINPDAGTLDEVPKGDNNIFSAQGFPGAEVGWGKYSHGAPVVTNPRLGPMYTSGTIQGSYMVISAGSSNQEAAIKLLERINVDKYLRNLFNYGIEGVHFEKVEGKENTVVRTEDGAKKYNVPSYSQGQFMNLYVEDPNPEDQWLKVAEQNTKAETSPILGFVFNPDSVETEIAGLENVTEKYFSALNTGSTNPDQALEDMLKEMEAVGVEKVIEEAQKQIDEFLAAKK</sequence>
<feature type="signal peptide" evidence="1">
    <location>
        <begin position="1"/>
        <end position="22"/>
    </location>
</feature>
<keyword evidence="4" id="KW-1185">Reference proteome</keyword>
<protein>
    <recommendedName>
        <fullName evidence="2">DUF3502 domain-containing protein</fullName>
    </recommendedName>
</protein>